<keyword evidence="2" id="KW-1185">Reference proteome</keyword>
<dbReference type="KEGG" id="nda:Ndas_0509"/>
<dbReference type="EMBL" id="CP002040">
    <property type="protein sequence ID" value="ADH65956.1"/>
    <property type="molecule type" value="Genomic_DNA"/>
</dbReference>
<protein>
    <submittedName>
        <fullName evidence="1">Uncharacterized protein</fullName>
    </submittedName>
</protein>
<dbReference type="STRING" id="446468.Ndas_0509"/>
<sequence>MSFEQYTRVLDALTYAVHATAHRRDPKNTAVFIATRDAFAALYPEHRDAYVPTGDR</sequence>
<name>D7AWJ0_NOCDD</name>
<dbReference type="HOGENOM" id="CLU_3009734_0_0_11"/>
<evidence type="ECO:0000313" key="1">
    <source>
        <dbReference type="EMBL" id="ADH65956.1"/>
    </source>
</evidence>
<proteinExistence type="predicted"/>
<evidence type="ECO:0000313" key="2">
    <source>
        <dbReference type="Proteomes" id="UP000002219"/>
    </source>
</evidence>
<gene>
    <name evidence="1" type="ordered locus">Ndas_0509</name>
</gene>
<dbReference type="Proteomes" id="UP000002219">
    <property type="component" value="Chromosome 1"/>
</dbReference>
<reference evidence="1 2" key="1">
    <citation type="journal article" date="2010" name="Stand. Genomic Sci.">
        <title>Complete genome sequence of Nocardiopsis dassonvillei type strain (IMRU 509).</title>
        <authorList>
            <person name="Sun H."/>
            <person name="Lapidus A."/>
            <person name="Nolan M."/>
            <person name="Lucas S."/>
            <person name="Del Rio T.G."/>
            <person name="Tice H."/>
            <person name="Cheng J.F."/>
            <person name="Tapia R."/>
            <person name="Han C."/>
            <person name="Goodwin L."/>
            <person name="Pitluck S."/>
            <person name="Pagani I."/>
            <person name="Ivanova N."/>
            <person name="Mavromatis K."/>
            <person name="Mikhailova N."/>
            <person name="Pati A."/>
            <person name="Chen A."/>
            <person name="Palaniappan K."/>
            <person name="Land M."/>
            <person name="Hauser L."/>
            <person name="Chang Y.J."/>
            <person name="Jeffries C.D."/>
            <person name="Djao O.D."/>
            <person name="Rohde M."/>
            <person name="Sikorski J."/>
            <person name="Goker M."/>
            <person name="Woyke T."/>
            <person name="Bristow J."/>
            <person name="Eisen J.A."/>
            <person name="Markowitz V."/>
            <person name="Hugenholtz P."/>
            <person name="Kyrpides N.C."/>
            <person name="Klenk H.P."/>
        </authorList>
    </citation>
    <scope>NUCLEOTIDE SEQUENCE [LARGE SCALE GENOMIC DNA]</scope>
    <source>
        <strain evidence="2">ATCC 23218 / DSM 43111 / CIP 107115 / JCM 7437 / KCTC 9190 / NBRC 14626 / NCTC 10488 / NRRL B-5397 / IMRU 509</strain>
    </source>
</reference>
<accession>D7AWJ0</accession>
<dbReference type="AlphaFoldDB" id="D7AWJ0"/>
<organism evidence="1 2">
    <name type="scientific">Nocardiopsis dassonvillei (strain ATCC 23218 / DSM 43111 / CIP 107115 / JCM 7437 / KCTC 9190 / NBRC 14626 / NCTC 10488 / NRRL B-5397 / IMRU 509)</name>
    <name type="common">Actinomadura dassonvillei</name>
    <dbReference type="NCBI Taxonomy" id="446468"/>
    <lineage>
        <taxon>Bacteria</taxon>
        <taxon>Bacillati</taxon>
        <taxon>Actinomycetota</taxon>
        <taxon>Actinomycetes</taxon>
        <taxon>Streptosporangiales</taxon>
        <taxon>Nocardiopsidaceae</taxon>
        <taxon>Nocardiopsis</taxon>
    </lineage>
</organism>